<feature type="compositionally biased region" description="Low complexity" evidence="1">
    <location>
        <begin position="233"/>
        <end position="251"/>
    </location>
</feature>
<feature type="region of interest" description="Disordered" evidence="1">
    <location>
        <begin position="269"/>
        <end position="300"/>
    </location>
</feature>
<proteinExistence type="predicted"/>
<accession>A0AAD7G7B8</accession>
<feature type="compositionally biased region" description="Basic residues" evidence="1">
    <location>
        <begin position="41"/>
        <end position="52"/>
    </location>
</feature>
<evidence type="ECO:0000313" key="3">
    <source>
        <dbReference type="Proteomes" id="UP001221757"/>
    </source>
</evidence>
<feature type="region of interest" description="Disordered" evidence="1">
    <location>
        <begin position="71"/>
        <end position="125"/>
    </location>
</feature>
<organism evidence="2 3">
    <name type="scientific">Mycena rosella</name>
    <name type="common">Pink bonnet</name>
    <name type="synonym">Agaricus rosellus</name>
    <dbReference type="NCBI Taxonomy" id="1033263"/>
    <lineage>
        <taxon>Eukaryota</taxon>
        <taxon>Fungi</taxon>
        <taxon>Dikarya</taxon>
        <taxon>Basidiomycota</taxon>
        <taxon>Agaricomycotina</taxon>
        <taxon>Agaricomycetes</taxon>
        <taxon>Agaricomycetidae</taxon>
        <taxon>Agaricales</taxon>
        <taxon>Marasmiineae</taxon>
        <taxon>Mycenaceae</taxon>
        <taxon>Mycena</taxon>
    </lineage>
</organism>
<evidence type="ECO:0000256" key="1">
    <source>
        <dbReference type="SAM" id="MobiDB-lite"/>
    </source>
</evidence>
<feature type="non-terminal residue" evidence="2">
    <location>
        <position position="1"/>
    </location>
</feature>
<evidence type="ECO:0000313" key="2">
    <source>
        <dbReference type="EMBL" id="KAJ7663662.1"/>
    </source>
</evidence>
<name>A0AAD7G7B8_MYCRO</name>
<protein>
    <submittedName>
        <fullName evidence="2">Uncharacterized protein</fullName>
    </submittedName>
</protein>
<comment type="caution">
    <text evidence="2">The sequence shown here is derived from an EMBL/GenBank/DDBJ whole genome shotgun (WGS) entry which is preliminary data.</text>
</comment>
<feature type="region of interest" description="Disordered" evidence="1">
    <location>
        <begin position="231"/>
        <end position="251"/>
    </location>
</feature>
<feature type="region of interest" description="Disordered" evidence="1">
    <location>
        <begin position="1"/>
        <end position="56"/>
    </location>
</feature>
<dbReference type="AlphaFoldDB" id="A0AAD7G7B8"/>
<reference evidence="2" key="1">
    <citation type="submission" date="2023-03" db="EMBL/GenBank/DDBJ databases">
        <title>Massive genome expansion in bonnet fungi (Mycena s.s.) driven by repeated elements and novel gene families across ecological guilds.</title>
        <authorList>
            <consortium name="Lawrence Berkeley National Laboratory"/>
            <person name="Harder C.B."/>
            <person name="Miyauchi S."/>
            <person name="Viragh M."/>
            <person name="Kuo A."/>
            <person name="Thoen E."/>
            <person name="Andreopoulos B."/>
            <person name="Lu D."/>
            <person name="Skrede I."/>
            <person name="Drula E."/>
            <person name="Henrissat B."/>
            <person name="Morin E."/>
            <person name="Kohler A."/>
            <person name="Barry K."/>
            <person name="LaButti K."/>
            <person name="Morin E."/>
            <person name="Salamov A."/>
            <person name="Lipzen A."/>
            <person name="Mereny Z."/>
            <person name="Hegedus B."/>
            <person name="Baldrian P."/>
            <person name="Stursova M."/>
            <person name="Weitz H."/>
            <person name="Taylor A."/>
            <person name="Grigoriev I.V."/>
            <person name="Nagy L.G."/>
            <person name="Martin F."/>
            <person name="Kauserud H."/>
        </authorList>
    </citation>
    <scope>NUCLEOTIDE SEQUENCE</scope>
    <source>
        <strain evidence="2">CBHHK067</strain>
    </source>
</reference>
<gene>
    <name evidence="2" type="ORF">B0H17DRAFT_1092448</name>
</gene>
<keyword evidence="3" id="KW-1185">Reference proteome</keyword>
<dbReference type="EMBL" id="JARKIE010000229">
    <property type="protein sequence ID" value="KAJ7663662.1"/>
    <property type="molecule type" value="Genomic_DNA"/>
</dbReference>
<dbReference type="Proteomes" id="UP001221757">
    <property type="component" value="Unassembled WGS sequence"/>
</dbReference>
<sequence>HGHLLHPLKGPFVDSSNRTKNHSHLRSPPSKSPPTRTVSLAKRHRVPTRCRSNRFPSASFVPFPNVDFPASEGDSGECGVQPEPWRRPRARTSHVETPRRAQPQLSSRPSASKSRRPKTPQCKRANAAALADLRFTALIERSISQSLRERGGDELFSAESESHASQLDGQDELLSARLRASLARQGWRRPASPPRWTLPARPPSVLLSGSTGVSFPAVEPPAPQRFIVAVAPSTTSTRSRSGSRGSSSTATLPMPALVAALLLRRHNERFTASSSDTRVRTPDSARSTRRKSPLTQVASV</sequence>